<dbReference type="SUPFAM" id="SSF81301">
    <property type="entry name" value="Nucleotidyltransferase"/>
    <property type="match status" value="1"/>
</dbReference>
<protein>
    <recommendedName>
        <fullName evidence="2">RelA/SpoT domain-containing protein</fullName>
    </recommendedName>
</protein>
<dbReference type="Gene3D" id="1.10.287.860">
    <property type="entry name" value="Nucleotidyltransferase"/>
    <property type="match status" value="1"/>
</dbReference>
<dbReference type="AlphaFoldDB" id="A0A1Y4SW90"/>
<evidence type="ECO:0000256" key="1">
    <source>
        <dbReference type="ARBA" id="ARBA00004976"/>
    </source>
</evidence>
<dbReference type="InterPro" id="IPR043519">
    <property type="entry name" value="NT_sf"/>
</dbReference>
<dbReference type="EMBL" id="NFLJ01000019">
    <property type="protein sequence ID" value="OUQ34176.1"/>
    <property type="molecule type" value="Genomic_DNA"/>
</dbReference>
<sequence length="353" mass="42363">MHNSAKKIIKQYHDNQEVYRSLKHDIEDIFTRIIETHHFRISNMAIRIKSEDALMKKITYKNKYQDISQITDVVACRIITLFENDVDRIYECVKDNFDIVEYNDKRKKNYDDRIDFGYNSLHLLIKFNDERCQLIEYSAYQDIVFELQIRTTLQHSWAEIEHGLGYKSQYEIPKDIRRRLTRLSASLELLDEEFVQIAKEVDEYNKGIVHIEKVLKTDINANSLAQYVNTSPRINNILEKLHTEFQFQFERDSELISQSRIVQRFHYMGYTYINELDDFVENHLKEIEWLSRERIENYKEHQKINIYNVLIWISLVMLANEGSADPENIFTQESIERLQVLKELIEEKQMSVS</sequence>
<name>A0A1Y4SW90_9FIRM</name>
<dbReference type="CDD" id="cd05399">
    <property type="entry name" value="NT_Rel-Spo_like"/>
    <property type="match status" value="1"/>
</dbReference>
<dbReference type="Proteomes" id="UP000195305">
    <property type="component" value="Unassembled WGS sequence"/>
</dbReference>
<accession>A0A1Y4SW90</accession>
<proteinExistence type="predicted"/>
<dbReference type="PANTHER" id="PTHR41773">
    <property type="entry name" value="GTP PYROPHOSPHATASE-RELATED"/>
    <property type="match status" value="1"/>
</dbReference>
<dbReference type="GO" id="GO:0015970">
    <property type="term" value="P:guanosine tetraphosphate biosynthetic process"/>
    <property type="evidence" value="ECO:0007669"/>
    <property type="project" value="UniProtKB-UniPathway"/>
</dbReference>
<dbReference type="Gene3D" id="3.30.460.10">
    <property type="entry name" value="Beta Polymerase, domain 2"/>
    <property type="match status" value="1"/>
</dbReference>
<comment type="caution">
    <text evidence="3">The sequence shown here is derived from an EMBL/GenBank/DDBJ whole genome shotgun (WGS) entry which is preliminary data.</text>
</comment>
<keyword evidence="4" id="KW-1185">Reference proteome</keyword>
<dbReference type="PANTHER" id="PTHR41773:SF1">
    <property type="entry name" value="RELA_SPOT DOMAIN-CONTAINING PROTEIN"/>
    <property type="match status" value="1"/>
</dbReference>
<reference evidence="3 4" key="1">
    <citation type="journal article" date="2018" name="BMC Genomics">
        <title>Whole genome sequencing and function prediction of 133 gut anaerobes isolated from chicken caecum in pure cultures.</title>
        <authorList>
            <person name="Medvecky M."/>
            <person name="Cejkova D."/>
            <person name="Polansky O."/>
            <person name="Karasova D."/>
            <person name="Kubasova T."/>
            <person name="Cizek A."/>
            <person name="Rychlik I."/>
        </authorList>
    </citation>
    <scope>NUCLEOTIDE SEQUENCE [LARGE SCALE GENOMIC DNA]</scope>
    <source>
        <strain evidence="3 4">An13</strain>
    </source>
</reference>
<dbReference type="SMART" id="SM00954">
    <property type="entry name" value="RelA_SpoT"/>
    <property type="match status" value="1"/>
</dbReference>
<dbReference type="InterPro" id="IPR007685">
    <property type="entry name" value="RelA_SpoT"/>
</dbReference>
<organism evidence="3 4">
    <name type="scientific">Massilimicrobiota timonensis</name>
    <dbReference type="NCBI Taxonomy" id="1776392"/>
    <lineage>
        <taxon>Bacteria</taxon>
        <taxon>Bacillati</taxon>
        <taxon>Bacillota</taxon>
        <taxon>Erysipelotrichia</taxon>
        <taxon>Erysipelotrichales</taxon>
        <taxon>Erysipelotrichaceae</taxon>
        <taxon>Massilimicrobiota</taxon>
    </lineage>
</organism>
<evidence type="ECO:0000259" key="2">
    <source>
        <dbReference type="SMART" id="SM00954"/>
    </source>
</evidence>
<dbReference type="Pfam" id="PF04607">
    <property type="entry name" value="RelA_SpoT"/>
    <property type="match status" value="1"/>
</dbReference>
<feature type="domain" description="RelA/SpoT" evidence="2">
    <location>
        <begin position="46"/>
        <end position="172"/>
    </location>
</feature>
<evidence type="ECO:0000313" key="4">
    <source>
        <dbReference type="Proteomes" id="UP000195305"/>
    </source>
</evidence>
<comment type="pathway">
    <text evidence="1">Purine metabolism; ppGpp biosynthesis; ppGpp from GTP: step 1/2.</text>
</comment>
<dbReference type="RefSeq" id="WP_087358140.1">
    <property type="nucleotide sequence ID" value="NZ_JACJKO010000007.1"/>
</dbReference>
<dbReference type="UniPathway" id="UPA00908">
    <property type="reaction ID" value="UER00884"/>
</dbReference>
<dbReference type="OrthoDB" id="9801824at2"/>
<gene>
    <name evidence="3" type="ORF">B5E75_07510</name>
</gene>
<evidence type="ECO:0000313" key="3">
    <source>
        <dbReference type="EMBL" id="OUQ34176.1"/>
    </source>
</evidence>